<dbReference type="AlphaFoldDB" id="A0A0C3DD43"/>
<evidence type="ECO:0000256" key="1">
    <source>
        <dbReference type="SAM" id="MobiDB-lite"/>
    </source>
</evidence>
<reference evidence="2 3" key="1">
    <citation type="submission" date="2014-04" db="EMBL/GenBank/DDBJ databases">
        <authorList>
            <consortium name="DOE Joint Genome Institute"/>
            <person name="Kuo A."/>
            <person name="Kohler A."/>
            <person name="Nagy L.G."/>
            <person name="Floudas D."/>
            <person name="Copeland A."/>
            <person name="Barry K.W."/>
            <person name="Cichocki N."/>
            <person name="Veneault-Fourrey C."/>
            <person name="LaButti K."/>
            <person name="Lindquist E.A."/>
            <person name="Lipzen A."/>
            <person name="Lundell T."/>
            <person name="Morin E."/>
            <person name="Murat C."/>
            <person name="Sun H."/>
            <person name="Tunlid A."/>
            <person name="Henrissat B."/>
            <person name="Grigoriev I.V."/>
            <person name="Hibbett D.S."/>
            <person name="Martin F."/>
            <person name="Nordberg H.P."/>
            <person name="Cantor M.N."/>
            <person name="Hua S.X."/>
        </authorList>
    </citation>
    <scope>NUCLEOTIDE SEQUENCE [LARGE SCALE GENOMIC DNA]</scope>
    <source>
        <strain evidence="2 3">Foug A</strain>
    </source>
</reference>
<gene>
    <name evidence="2" type="ORF">SCLCIDRAFT_385936</name>
</gene>
<feature type="compositionally biased region" description="Polar residues" evidence="1">
    <location>
        <begin position="185"/>
        <end position="200"/>
    </location>
</feature>
<dbReference type="HOGENOM" id="CLU_1366958_0_0_1"/>
<dbReference type="EMBL" id="KN822157">
    <property type="protein sequence ID" value="KIM54319.1"/>
    <property type="molecule type" value="Genomic_DNA"/>
</dbReference>
<dbReference type="InParanoid" id="A0A0C3DD43"/>
<keyword evidence="3" id="KW-1185">Reference proteome</keyword>
<feature type="region of interest" description="Disordered" evidence="1">
    <location>
        <begin position="68"/>
        <end position="91"/>
    </location>
</feature>
<accession>A0A0C3DD43</accession>
<feature type="region of interest" description="Disordered" evidence="1">
    <location>
        <begin position="181"/>
        <end position="200"/>
    </location>
</feature>
<proteinExistence type="predicted"/>
<evidence type="ECO:0000313" key="3">
    <source>
        <dbReference type="Proteomes" id="UP000053989"/>
    </source>
</evidence>
<evidence type="ECO:0000313" key="2">
    <source>
        <dbReference type="EMBL" id="KIM54319.1"/>
    </source>
</evidence>
<sequence length="200" mass="21861">MAYLRALTDYFEVLGIGDIPRLTYSNIGDVSDEESDVVAGCVSTCICRPNRYGLVYWATQVRRLTRHHAGPPTVLGPRHRNDAFTPPRRVQQRTPSAACSLGIPKQGATGPRARRRCLIARAVVAASTNVSALLLTKADDIEARHPGVTVLRSFASDPKGRSSKLIAQSTYIRRCPSCNRRGHTARTSCQARASSSRKTT</sequence>
<organism evidence="2 3">
    <name type="scientific">Scleroderma citrinum Foug A</name>
    <dbReference type="NCBI Taxonomy" id="1036808"/>
    <lineage>
        <taxon>Eukaryota</taxon>
        <taxon>Fungi</taxon>
        <taxon>Dikarya</taxon>
        <taxon>Basidiomycota</taxon>
        <taxon>Agaricomycotina</taxon>
        <taxon>Agaricomycetes</taxon>
        <taxon>Agaricomycetidae</taxon>
        <taxon>Boletales</taxon>
        <taxon>Sclerodermatineae</taxon>
        <taxon>Sclerodermataceae</taxon>
        <taxon>Scleroderma</taxon>
    </lineage>
</organism>
<reference evidence="3" key="2">
    <citation type="submission" date="2015-01" db="EMBL/GenBank/DDBJ databases">
        <title>Evolutionary Origins and Diversification of the Mycorrhizal Mutualists.</title>
        <authorList>
            <consortium name="DOE Joint Genome Institute"/>
            <consortium name="Mycorrhizal Genomics Consortium"/>
            <person name="Kohler A."/>
            <person name="Kuo A."/>
            <person name="Nagy L.G."/>
            <person name="Floudas D."/>
            <person name="Copeland A."/>
            <person name="Barry K.W."/>
            <person name="Cichocki N."/>
            <person name="Veneault-Fourrey C."/>
            <person name="LaButti K."/>
            <person name="Lindquist E.A."/>
            <person name="Lipzen A."/>
            <person name="Lundell T."/>
            <person name="Morin E."/>
            <person name="Murat C."/>
            <person name="Riley R."/>
            <person name="Ohm R."/>
            <person name="Sun H."/>
            <person name="Tunlid A."/>
            <person name="Henrissat B."/>
            <person name="Grigoriev I.V."/>
            <person name="Hibbett D.S."/>
            <person name="Martin F."/>
        </authorList>
    </citation>
    <scope>NUCLEOTIDE SEQUENCE [LARGE SCALE GENOMIC DNA]</scope>
    <source>
        <strain evidence="3">Foug A</strain>
    </source>
</reference>
<dbReference type="Proteomes" id="UP000053989">
    <property type="component" value="Unassembled WGS sequence"/>
</dbReference>
<name>A0A0C3DD43_9AGAM</name>
<protein>
    <submittedName>
        <fullName evidence="2">Uncharacterized protein</fullName>
    </submittedName>
</protein>